<dbReference type="RefSeq" id="WP_054718093.1">
    <property type="nucleotide sequence ID" value="NZ_AZEU01000144.1"/>
</dbReference>
<reference evidence="2 3" key="1">
    <citation type="journal article" date="2015" name="Genome Announc.">
        <title>Expanding the biotechnology potential of lactobacilli through comparative genomics of 213 strains and associated genera.</title>
        <authorList>
            <person name="Sun Z."/>
            <person name="Harris H.M."/>
            <person name="McCann A."/>
            <person name="Guo C."/>
            <person name="Argimon S."/>
            <person name="Zhang W."/>
            <person name="Yang X."/>
            <person name="Jeffery I.B."/>
            <person name="Cooney J.C."/>
            <person name="Kagawa T.F."/>
            <person name="Liu W."/>
            <person name="Song Y."/>
            <person name="Salvetti E."/>
            <person name="Wrobel A."/>
            <person name="Rasinkangas P."/>
            <person name="Parkhill J."/>
            <person name="Rea M.C."/>
            <person name="O'Sullivan O."/>
            <person name="Ritari J."/>
            <person name="Douillard F.P."/>
            <person name="Paul Ross R."/>
            <person name="Yang R."/>
            <person name="Briner A.E."/>
            <person name="Felis G.E."/>
            <person name="de Vos W.M."/>
            <person name="Barrangou R."/>
            <person name="Klaenhammer T.R."/>
            <person name="Caufield P.W."/>
            <person name="Cui Y."/>
            <person name="Zhang H."/>
            <person name="O'Toole P.W."/>
        </authorList>
    </citation>
    <scope>NUCLEOTIDE SEQUENCE [LARGE SCALE GENOMIC DNA]</scope>
    <source>
        <strain evidence="2 3">DSM 13343</strain>
    </source>
</reference>
<dbReference type="InterPro" id="IPR036390">
    <property type="entry name" value="WH_DNA-bd_sf"/>
</dbReference>
<sequence length="114" mass="12911">MASNETSQMLKGVLQGCLLILLDQSPSYGYAITQRLDDFGFTDVPKGTVYPLLMTMEKKGLLKSEFRESADGPKRKYYSPTVAGKTAKHQFLTEWQQLKTNVTSIVNLEEYDHE</sequence>
<dbReference type="PANTHER" id="PTHR33169:SF14">
    <property type="entry name" value="TRANSCRIPTIONAL REGULATOR RV3488"/>
    <property type="match status" value="1"/>
</dbReference>
<dbReference type="InterPro" id="IPR036388">
    <property type="entry name" value="WH-like_DNA-bd_sf"/>
</dbReference>
<dbReference type="InterPro" id="IPR005149">
    <property type="entry name" value="Tscrpt_reg_PadR_N"/>
</dbReference>
<dbReference type="Proteomes" id="UP000051790">
    <property type="component" value="Unassembled WGS sequence"/>
</dbReference>
<accession>A0A0R1QPY6</accession>
<name>A0A0R1QPY6_9LACO</name>
<evidence type="ECO:0000313" key="3">
    <source>
        <dbReference type="Proteomes" id="UP000051790"/>
    </source>
</evidence>
<comment type="caution">
    <text evidence="2">The sequence shown here is derived from an EMBL/GenBank/DDBJ whole genome shotgun (WGS) entry which is preliminary data.</text>
</comment>
<dbReference type="AlphaFoldDB" id="A0A0R1QPY6"/>
<evidence type="ECO:0000313" key="2">
    <source>
        <dbReference type="EMBL" id="KRL44756.1"/>
    </source>
</evidence>
<dbReference type="Pfam" id="PF03551">
    <property type="entry name" value="PadR"/>
    <property type="match status" value="1"/>
</dbReference>
<dbReference type="SUPFAM" id="SSF46785">
    <property type="entry name" value="Winged helix' DNA-binding domain"/>
    <property type="match status" value="1"/>
</dbReference>
<dbReference type="PANTHER" id="PTHR33169">
    <property type="entry name" value="PADR-FAMILY TRANSCRIPTIONAL REGULATOR"/>
    <property type="match status" value="1"/>
</dbReference>
<proteinExistence type="predicted"/>
<protein>
    <recommendedName>
        <fullName evidence="1">Transcription regulator PadR N-terminal domain-containing protein</fullName>
    </recommendedName>
</protein>
<dbReference type="InterPro" id="IPR052509">
    <property type="entry name" value="Metal_resp_DNA-bind_regulator"/>
</dbReference>
<keyword evidence="3" id="KW-1185">Reference proteome</keyword>
<organism evidence="2 3">
    <name type="scientific">Lacticaseibacillus manihotivorans DSM 13343 = JCM 12514</name>
    <dbReference type="NCBI Taxonomy" id="1423769"/>
    <lineage>
        <taxon>Bacteria</taxon>
        <taxon>Bacillati</taxon>
        <taxon>Bacillota</taxon>
        <taxon>Bacilli</taxon>
        <taxon>Lactobacillales</taxon>
        <taxon>Lactobacillaceae</taxon>
        <taxon>Lacticaseibacillus</taxon>
    </lineage>
</organism>
<dbReference type="Gene3D" id="1.10.10.10">
    <property type="entry name" value="Winged helix-like DNA-binding domain superfamily/Winged helix DNA-binding domain"/>
    <property type="match status" value="1"/>
</dbReference>
<dbReference type="PATRIC" id="fig|1423769.4.peg.1075"/>
<dbReference type="EMBL" id="AZEU01000144">
    <property type="protein sequence ID" value="KRL44756.1"/>
    <property type="molecule type" value="Genomic_DNA"/>
</dbReference>
<dbReference type="OrthoDB" id="9791785at2"/>
<gene>
    <name evidence="2" type="ORF">FD01_GL000996</name>
</gene>
<feature type="domain" description="Transcription regulator PadR N-terminal" evidence="1">
    <location>
        <begin position="18"/>
        <end position="87"/>
    </location>
</feature>
<evidence type="ECO:0000259" key="1">
    <source>
        <dbReference type="Pfam" id="PF03551"/>
    </source>
</evidence>